<comment type="caution">
    <text evidence="1">The sequence shown here is derived from an EMBL/GenBank/DDBJ whole genome shotgun (WGS) entry which is preliminary data.</text>
</comment>
<evidence type="ECO:0000313" key="1">
    <source>
        <dbReference type="EMBL" id="MFM9616225.1"/>
    </source>
</evidence>
<protein>
    <submittedName>
        <fullName evidence="1">DUF2141 domain-containing protein</fullName>
    </submittedName>
</protein>
<dbReference type="Pfam" id="PF09912">
    <property type="entry name" value="DUF2141"/>
    <property type="match status" value="1"/>
</dbReference>
<proteinExistence type="predicted"/>
<organism evidence="1 2">
    <name type="scientific">Streptomyces niveiscabiei</name>
    <dbReference type="NCBI Taxonomy" id="164115"/>
    <lineage>
        <taxon>Bacteria</taxon>
        <taxon>Bacillati</taxon>
        <taxon>Actinomycetota</taxon>
        <taxon>Actinomycetes</taxon>
        <taxon>Kitasatosporales</taxon>
        <taxon>Streptomycetaceae</taxon>
        <taxon>Streptomyces</taxon>
    </lineage>
</organism>
<name>A0ABW9I7A3_9ACTN</name>
<dbReference type="Proteomes" id="UP001631957">
    <property type="component" value="Unassembled WGS sequence"/>
</dbReference>
<reference evidence="1 2" key="1">
    <citation type="submission" date="2024-12" db="EMBL/GenBank/DDBJ databases">
        <title>Forecasting of Potato common scab and diversities of Pathogenic streptomyces spp. in china.</title>
        <authorList>
            <person name="Handique U."/>
            <person name="Wu J."/>
        </authorList>
    </citation>
    <scope>NUCLEOTIDE SEQUENCE [LARGE SCALE GENOMIC DNA]</scope>
    <source>
        <strain evidence="1 2">ZRIMU1530</strain>
    </source>
</reference>
<dbReference type="RefSeq" id="WP_409134968.1">
    <property type="nucleotide sequence ID" value="NZ_JBJVNI010000272.1"/>
</dbReference>
<gene>
    <name evidence="1" type="ORF">ACKI18_47670</name>
</gene>
<feature type="non-terminal residue" evidence="1">
    <location>
        <position position="1"/>
    </location>
</feature>
<feature type="non-terminal residue" evidence="1">
    <location>
        <position position="89"/>
    </location>
</feature>
<sequence>QIAVTLYADNPRTFLVKHGSMYTGRVAAVAPATKMCLYVPKPGIYALAVYHDQNANQKFDRGGLLGLPQEAYGFSNNPATFFSLPSFRS</sequence>
<keyword evidence="2" id="KW-1185">Reference proteome</keyword>
<accession>A0ABW9I7A3</accession>
<evidence type="ECO:0000313" key="2">
    <source>
        <dbReference type="Proteomes" id="UP001631957"/>
    </source>
</evidence>
<dbReference type="EMBL" id="JBJVNI010000272">
    <property type="protein sequence ID" value="MFM9616225.1"/>
    <property type="molecule type" value="Genomic_DNA"/>
</dbReference>
<dbReference type="InterPro" id="IPR018673">
    <property type="entry name" value="DUF2141"/>
</dbReference>